<evidence type="ECO:0000313" key="2">
    <source>
        <dbReference type="EMBL" id="GCC26348.1"/>
    </source>
</evidence>
<comment type="caution">
    <text evidence="2">The sequence shown here is derived from an EMBL/GenBank/DDBJ whole genome shotgun (WGS) entry which is preliminary data.</text>
</comment>
<evidence type="ECO:0000256" key="1">
    <source>
        <dbReference type="SAM" id="MobiDB-lite"/>
    </source>
</evidence>
<proteinExistence type="predicted"/>
<protein>
    <submittedName>
        <fullName evidence="2">Uncharacterized protein</fullName>
    </submittedName>
</protein>
<sequence>MSWLDADDDDEEDDDYQLPEGVSEGWRRGPMVPPRRVFKVGDLAPALSPVQTGLGSNLSPEAGLQSPTRPKAKPFRDSDKTTQERDDMYEVQELRDFLFPRIHQFHTISNLFFDLSINQIQDSQLQPDLATNEENEVSNLFMFCNEGCEDGLLHDAREKMSHPDRGFATIHTRSKEKQECTRRSLKHKPLHTKLFEELSKGQFPFDWSKRNGGALGGNKGTMATQRRREKELQHSTEEEVLSLDLTVAATDSNTVLSSELKRNDKNVKIPTVTQANGIQGCKTKNVQQSHKEFTDGAPETHAFSSKTHNGLCSSLSIPSNQKLHSYHNPLQGASASFIHRLTEIAGLECDTIRQEKIRKLKKRSDC</sequence>
<keyword evidence="3" id="KW-1185">Reference proteome</keyword>
<dbReference type="AlphaFoldDB" id="A0A401S7H3"/>
<feature type="compositionally biased region" description="Acidic residues" evidence="1">
    <location>
        <begin position="1"/>
        <end position="17"/>
    </location>
</feature>
<feature type="compositionally biased region" description="Polar residues" evidence="1">
    <location>
        <begin position="50"/>
        <end position="59"/>
    </location>
</feature>
<reference evidence="2 3" key="1">
    <citation type="journal article" date="2018" name="Nat. Ecol. Evol.">
        <title>Shark genomes provide insights into elasmobranch evolution and the origin of vertebrates.</title>
        <authorList>
            <person name="Hara Y"/>
            <person name="Yamaguchi K"/>
            <person name="Onimaru K"/>
            <person name="Kadota M"/>
            <person name="Koyanagi M"/>
            <person name="Keeley SD"/>
            <person name="Tatsumi K"/>
            <person name="Tanaka K"/>
            <person name="Motone F"/>
            <person name="Kageyama Y"/>
            <person name="Nozu R"/>
            <person name="Adachi N"/>
            <person name="Nishimura O"/>
            <person name="Nakagawa R"/>
            <person name="Tanegashima C"/>
            <person name="Kiyatake I"/>
            <person name="Matsumoto R"/>
            <person name="Murakumo K"/>
            <person name="Nishida K"/>
            <person name="Terakita A"/>
            <person name="Kuratani S"/>
            <person name="Sato K"/>
            <person name="Hyodo S Kuraku.S."/>
        </authorList>
    </citation>
    <scope>NUCLEOTIDE SEQUENCE [LARGE SCALE GENOMIC DNA]</scope>
</reference>
<organism evidence="2 3">
    <name type="scientific">Chiloscyllium punctatum</name>
    <name type="common">Brownbanded bambooshark</name>
    <name type="synonym">Hemiscyllium punctatum</name>
    <dbReference type="NCBI Taxonomy" id="137246"/>
    <lineage>
        <taxon>Eukaryota</taxon>
        <taxon>Metazoa</taxon>
        <taxon>Chordata</taxon>
        <taxon>Craniata</taxon>
        <taxon>Vertebrata</taxon>
        <taxon>Chondrichthyes</taxon>
        <taxon>Elasmobranchii</taxon>
        <taxon>Galeomorphii</taxon>
        <taxon>Galeoidea</taxon>
        <taxon>Orectolobiformes</taxon>
        <taxon>Hemiscylliidae</taxon>
        <taxon>Chiloscyllium</taxon>
    </lineage>
</organism>
<name>A0A401S7H3_CHIPU</name>
<feature type="region of interest" description="Disordered" evidence="1">
    <location>
        <begin position="1"/>
        <end position="31"/>
    </location>
</feature>
<evidence type="ECO:0000313" key="3">
    <source>
        <dbReference type="Proteomes" id="UP000287033"/>
    </source>
</evidence>
<dbReference type="InterPro" id="IPR040505">
    <property type="entry name" value="DUF5537"/>
</dbReference>
<gene>
    <name evidence="2" type="ORF">chiPu_0004764</name>
</gene>
<accession>A0A401S7H3</accession>
<feature type="region of interest" description="Disordered" evidence="1">
    <location>
        <begin position="50"/>
        <end position="86"/>
    </location>
</feature>
<dbReference type="OrthoDB" id="9888309at2759"/>
<dbReference type="Pfam" id="PF17690">
    <property type="entry name" value="DUF5537"/>
    <property type="match status" value="1"/>
</dbReference>
<feature type="compositionally biased region" description="Basic and acidic residues" evidence="1">
    <location>
        <begin position="74"/>
        <end position="86"/>
    </location>
</feature>
<dbReference type="Proteomes" id="UP000287033">
    <property type="component" value="Unassembled WGS sequence"/>
</dbReference>
<dbReference type="EMBL" id="BEZZ01000120">
    <property type="protein sequence ID" value="GCC26348.1"/>
    <property type="molecule type" value="Genomic_DNA"/>
</dbReference>